<dbReference type="PROSITE" id="PS51755">
    <property type="entry name" value="OMPR_PHOB"/>
    <property type="match status" value="1"/>
</dbReference>
<dbReference type="InterPro" id="IPR016032">
    <property type="entry name" value="Sig_transdc_resp-reg_C-effctor"/>
</dbReference>
<dbReference type="RefSeq" id="WP_085009930.1">
    <property type="nucleotide sequence ID" value="NZ_NAAD01000006.1"/>
</dbReference>
<dbReference type="InterPro" id="IPR001789">
    <property type="entry name" value="Sig_transdc_resp-reg_receiver"/>
</dbReference>
<dbReference type="Gene3D" id="1.10.10.10">
    <property type="entry name" value="Winged helix-like DNA-binding domain superfamily/Winged helix DNA-binding domain"/>
    <property type="match status" value="1"/>
</dbReference>
<keyword evidence="1 6" id="KW-0597">Phosphoprotein</keyword>
<dbReference type="InterPro" id="IPR001867">
    <property type="entry name" value="OmpR/PhoB-type_DNA-bd"/>
</dbReference>
<dbReference type="GO" id="GO:0005829">
    <property type="term" value="C:cytosol"/>
    <property type="evidence" value="ECO:0007669"/>
    <property type="project" value="TreeGrafter"/>
</dbReference>
<dbReference type="InterPro" id="IPR011006">
    <property type="entry name" value="CheY-like_superfamily"/>
</dbReference>
<reference evidence="10 11" key="1">
    <citation type="submission" date="2017-03" db="EMBL/GenBank/DDBJ databases">
        <title>Genome sequence of Geothermobacter sp. EPR-M, Deep-Sea Iron Reducer.</title>
        <authorList>
            <person name="Tully B."/>
            <person name="Savalia P."/>
            <person name="Abuyen K."/>
            <person name="Baughan C."/>
            <person name="Romero E."/>
            <person name="Ronkowski C."/>
            <person name="Torres B."/>
            <person name="Tremblay J."/>
            <person name="Trujillo A."/>
            <person name="Tyler M."/>
            <person name="Perez-Rodriguez I."/>
            <person name="Amend J."/>
        </authorList>
    </citation>
    <scope>NUCLEOTIDE SEQUENCE [LARGE SCALE GENOMIC DNA]</scope>
    <source>
        <strain evidence="10 11">EPR-M</strain>
    </source>
</reference>
<protein>
    <submittedName>
        <fullName evidence="10">DNA-binding response regulator</fullName>
    </submittedName>
</protein>
<dbReference type="GO" id="GO:0006355">
    <property type="term" value="P:regulation of DNA-templated transcription"/>
    <property type="evidence" value="ECO:0007669"/>
    <property type="project" value="InterPro"/>
</dbReference>
<comment type="caution">
    <text evidence="10">The sequence shown here is derived from an EMBL/GenBank/DDBJ whole genome shotgun (WGS) entry which is preliminary data.</text>
</comment>
<dbReference type="FunFam" id="3.40.50.2300:FF:000001">
    <property type="entry name" value="DNA-binding response regulator PhoB"/>
    <property type="match status" value="1"/>
</dbReference>
<evidence type="ECO:0000256" key="2">
    <source>
        <dbReference type="ARBA" id="ARBA00023012"/>
    </source>
</evidence>
<feature type="domain" description="Response regulatory" evidence="8">
    <location>
        <begin position="5"/>
        <end position="121"/>
    </location>
</feature>
<keyword evidence="2" id="KW-0902">Two-component regulatory system</keyword>
<dbReference type="CDD" id="cd00383">
    <property type="entry name" value="trans_reg_C"/>
    <property type="match status" value="1"/>
</dbReference>
<dbReference type="Gene3D" id="6.10.250.690">
    <property type="match status" value="1"/>
</dbReference>
<dbReference type="Proteomes" id="UP000193136">
    <property type="component" value="Unassembled WGS sequence"/>
</dbReference>
<dbReference type="InterPro" id="IPR039420">
    <property type="entry name" value="WalR-like"/>
</dbReference>
<dbReference type="InterPro" id="IPR036388">
    <property type="entry name" value="WH-like_DNA-bd_sf"/>
</dbReference>
<organism evidence="10 11">
    <name type="scientific">Geothermobacter hydrogeniphilus</name>
    <dbReference type="NCBI Taxonomy" id="1969733"/>
    <lineage>
        <taxon>Bacteria</taxon>
        <taxon>Pseudomonadati</taxon>
        <taxon>Thermodesulfobacteriota</taxon>
        <taxon>Desulfuromonadia</taxon>
        <taxon>Desulfuromonadales</taxon>
        <taxon>Geothermobacteraceae</taxon>
        <taxon>Geothermobacter</taxon>
    </lineage>
</organism>
<evidence type="ECO:0000313" key="11">
    <source>
        <dbReference type="Proteomes" id="UP000193136"/>
    </source>
</evidence>
<keyword evidence="11" id="KW-1185">Reference proteome</keyword>
<name>A0A1X0Y7S1_9BACT</name>
<dbReference type="PANTHER" id="PTHR48111">
    <property type="entry name" value="REGULATOR OF RPOS"/>
    <property type="match status" value="1"/>
</dbReference>
<dbReference type="GO" id="GO:0000156">
    <property type="term" value="F:phosphorelay response regulator activity"/>
    <property type="evidence" value="ECO:0007669"/>
    <property type="project" value="TreeGrafter"/>
</dbReference>
<evidence type="ECO:0000256" key="1">
    <source>
        <dbReference type="ARBA" id="ARBA00022553"/>
    </source>
</evidence>
<evidence type="ECO:0000256" key="4">
    <source>
        <dbReference type="ARBA" id="ARBA00023125"/>
    </source>
</evidence>
<evidence type="ECO:0000256" key="3">
    <source>
        <dbReference type="ARBA" id="ARBA00023015"/>
    </source>
</evidence>
<dbReference type="OrthoDB" id="9793321at2"/>
<keyword evidence="3" id="KW-0805">Transcription regulation</keyword>
<dbReference type="EMBL" id="NAAD01000006">
    <property type="protein sequence ID" value="ORJ61251.1"/>
    <property type="molecule type" value="Genomic_DNA"/>
</dbReference>
<evidence type="ECO:0000313" key="10">
    <source>
        <dbReference type="EMBL" id="ORJ61251.1"/>
    </source>
</evidence>
<dbReference type="GO" id="GO:0032993">
    <property type="term" value="C:protein-DNA complex"/>
    <property type="evidence" value="ECO:0007669"/>
    <property type="project" value="TreeGrafter"/>
</dbReference>
<dbReference type="PROSITE" id="PS50110">
    <property type="entry name" value="RESPONSE_REGULATORY"/>
    <property type="match status" value="1"/>
</dbReference>
<feature type="domain" description="OmpR/PhoB-type" evidence="9">
    <location>
        <begin position="134"/>
        <end position="230"/>
    </location>
</feature>
<dbReference type="STRING" id="1969733.B5V00_06335"/>
<dbReference type="PANTHER" id="PTHR48111:SF4">
    <property type="entry name" value="DNA-BINDING DUAL TRANSCRIPTIONAL REGULATOR OMPR"/>
    <property type="match status" value="1"/>
</dbReference>
<dbReference type="SMART" id="SM00448">
    <property type="entry name" value="REC"/>
    <property type="match status" value="1"/>
</dbReference>
<dbReference type="AlphaFoldDB" id="A0A1X0Y7S1"/>
<evidence type="ECO:0000256" key="7">
    <source>
        <dbReference type="PROSITE-ProRule" id="PRU01091"/>
    </source>
</evidence>
<dbReference type="GO" id="GO:0000976">
    <property type="term" value="F:transcription cis-regulatory region binding"/>
    <property type="evidence" value="ECO:0007669"/>
    <property type="project" value="TreeGrafter"/>
</dbReference>
<dbReference type="SMART" id="SM00862">
    <property type="entry name" value="Trans_reg_C"/>
    <property type="match status" value="1"/>
</dbReference>
<evidence type="ECO:0000259" key="8">
    <source>
        <dbReference type="PROSITE" id="PS50110"/>
    </source>
</evidence>
<keyword evidence="5" id="KW-0804">Transcription</keyword>
<accession>A0A1X0Y7S1</accession>
<dbReference type="SUPFAM" id="SSF52172">
    <property type="entry name" value="CheY-like"/>
    <property type="match status" value="1"/>
</dbReference>
<evidence type="ECO:0000256" key="5">
    <source>
        <dbReference type="ARBA" id="ARBA00023163"/>
    </source>
</evidence>
<dbReference type="Pfam" id="PF00072">
    <property type="entry name" value="Response_reg"/>
    <property type="match status" value="1"/>
</dbReference>
<dbReference type="SUPFAM" id="SSF46894">
    <property type="entry name" value="C-terminal effector domain of the bipartite response regulators"/>
    <property type="match status" value="1"/>
</dbReference>
<feature type="DNA-binding region" description="OmpR/PhoB-type" evidence="7">
    <location>
        <begin position="134"/>
        <end position="230"/>
    </location>
</feature>
<evidence type="ECO:0000256" key="6">
    <source>
        <dbReference type="PROSITE-ProRule" id="PRU00169"/>
    </source>
</evidence>
<dbReference type="Gene3D" id="3.40.50.2300">
    <property type="match status" value="1"/>
</dbReference>
<gene>
    <name evidence="10" type="ORF">B5V00_06335</name>
</gene>
<feature type="modified residue" description="4-aspartylphosphate" evidence="6">
    <location>
        <position position="54"/>
    </location>
</feature>
<keyword evidence="4 7" id="KW-0238">DNA-binding</keyword>
<sequence>MADKTILIIEDEEDILALVHYNLARDGFQVVCATSGEDGLRMVAEHHPDLVLLDLMLPGVDGLEVCRRLRSDAETAALPIVMMTARGEESDVVTGLELGADDYVTKPFSPKILIARVRAVLRRRSGAGSEGGNDEALVHGELTIHPGRKEVLVAGVPVELTFTEFRVLHFLAGRPGWVFTRYQIVNAVRGEDYAVTDRAVDVQIVGLRRKLGSCGALIETVRGVGYRFKDLDAEVRSSHGP</sequence>
<dbReference type="Pfam" id="PF00486">
    <property type="entry name" value="Trans_reg_C"/>
    <property type="match status" value="1"/>
</dbReference>
<proteinExistence type="predicted"/>
<evidence type="ECO:0000259" key="9">
    <source>
        <dbReference type="PROSITE" id="PS51755"/>
    </source>
</evidence>